<evidence type="ECO:0000313" key="1">
    <source>
        <dbReference type="EMBL" id="KAK3786032.1"/>
    </source>
</evidence>
<dbReference type="Proteomes" id="UP001283361">
    <property type="component" value="Unassembled WGS sequence"/>
</dbReference>
<proteinExistence type="predicted"/>
<sequence>MRGFTCPALEFHGGDKRAGLAVSEDDCNGCHREIHVLDFVLVCSGNLKIPSERRKRVNQILQRTIRSYGSRIQPTPNHRKKLPKRWVTTSGDKTSWFGSRGQKAISKAVKKRLWTRLLWILTLCRHWEDRAL</sequence>
<keyword evidence="2" id="KW-1185">Reference proteome</keyword>
<accession>A0AAE1DX74</accession>
<name>A0AAE1DX74_9GAST</name>
<evidence type="ECO:0000313" key="2">
    <source>
        <dbReference type="Proteomes" id="UP001283361"/>
    </source>
</evidence>
<reference evidence="1" key="1">
    <citation type="journal article" date="2023" name="G3 (Bethesda)">
        <title>A reference genome for the long-term kleptoplast-retaining sea slug Elysia crispata morphotype clarki.</title>
        <authorList>
            <person name="Eastman K.E."/>
            <person name="Pendleton A.L."/>
            <person name="Shaikh M.A."/>
            <person name="Suttiyut T."/>
            <person name="Ogas R."/>
            <person name="Tomko P."/>
            <person name="Gavelis G."/>
            <person name="Widhalm J.R."/>
            <person name="Wisecaver J.H."/>
        </authorList>
    </citation>
    <scope>NUCLEOTIDE SEQUENCE</scope>
    <source>
        <strain evidence="1">ECLA1</strain>
    </source>
</reference>
<organism evidence="1 2">
    <name type="scientific">Elysia crispata</name>
    <name type="common">lettuce slug</name>
    <dbReference type="NCBI Taxonomy" id="231223"/>
    <lineage>
        <taxon>Eukaryota</taxon>
        <taxon>Metazoa</taxon>
        <taxon>Spiralia</taxon>
        <taxon>Lophotrochozoa</taxon>
        <taxon>Mollusca</taxon>
        <taxon>Gastropoda</taxon>
        <taxon>Heterobranchia</taxon>
        <taxon>Euthyneura</taxon>
        <taxon>Panpulmonata</taxon>
        <taxon>Sacoglossa</taxon>
        <taxon>Placobranchoidea</taxon>
        <taxon>Plakobranchidae</taxon>
        <taxon>Elysia</taxon>
    </lineage>
</organism>
<gene>
    <name evidence="1" type="ORF">RRG08_023453</name>
</gene>
<dbReference type="EMBL" id="JAWDGP010002021">
    <property type="protein sequence ID" value="KAK3786032.1"/>
    <property type="molecule type" value="Genomic_DNA"/>
</dbReference>
<comment type="caution">
    <text evidence="1">The sequence shown here is derived from an EMBL/GenBank/DDBJ whole genome shotgun (WGS) entry which is preliminary data.</text>
</comment>
<protein>
    <submittedName>
        <fullName evidence="1">Uncharacterized protein</fullName>
    </submittedName>
</protein>
<dbReference type="AlphaFoldDB" id="A0AAE1DX74"/>